<sequence>MLRVYHLLIGFILLILTPIVFKFVHPNSSTDKLQRNPVRQPKPVATLTQTNSASKPTEGNIWKSVLGKTATPPGWKVEPCEGNAPLLCVSSQGKVLGTVEMQVYPLANQPNFQKMLVAAGIPPGAKVDLQSPNYQTQVLTALNAWVADHYAVLSKDRQSRYGGISFSPQPPQQVPFGMLHGMRYGFRGIQQGGKVYEQNLGYVAFDGASLYVIHTAFDPAAKTGKFEKVENFELIESYLSAIVADLRLPK</sequence>
<dbReference type="AlphaFoldDB" id="A0A846H3H6"/>
<dbReference type="Proteomes" id="UP000031549">
    <property type="component" value="Unassembled WGS sequence"/>
</dbReference>
<proteinExistence type="predicted"/>
<keyword evidence="2" id="KW-1185">Reference proteome</keyword>
<reference evidence="1 2" key="1">
    <citation type="journal article" date="2015" name="Genome Announc.">
        <title>Draft Genome Sequence of Cyanobacterium Hassallia byssoidea Strain VB512170, Isolated from Monuments in India.</title>
        <authorList>
            <person name="Singh D."/>
            <person name="Chandrababunaidu M.M."/>
            <person name="Panda A."/>
            <person name="Sen D."/>
            <person name="Bhattacharyya S."/>
            <person name="Adhikary S.P."/>
            <person name="Tripathy S."/>
        </authorList>
    </citation>
    <scope>NUCLEOTIDE SEQUENCE [LARGE SCALE GENOMIC DNA]</scope>
    <source>
        <strain evidence="1 2">VB512170</strain>
    </source>
</reference>
<name>A0A846H3H6_9CYAN</name>
<gene>
    <name evidence="1" type="ORF">PI95_000690</name>
</gene>
<accession>A0A846H3H6</accession>
<dbReference type="EMBL" id="JTCM02000001">
    <property type="protein sequence ID" value="NEU71129.1"/>
    <property type="molecule type" value="Genomic_DNA"/>
</dbReference>
<dbReference type="RefSeq" id="WP_039753004.1">
    <property type="nucleotide sequence ID" value="NZ_JTCM02000001.1"/>
</dbReference>
<comment type="caution">
    <text evidence="1">The sequence shown here is derived from an EMBL/GenBank/DDBJ whole genome shotgun (WGS) entry which is preliminary data.</text>
</comment>
<evidence type="ECO:0000313" key="2">
    <source>
        <dbReference type="Proteomes" id="UP000031549"/>
    </source>
</evidence>
<evidence type="ECO:0000313" key="1">
    <source>
        <dbReference type="EMBL" id="NEU71129.1"/>
    </source>
</evidence>
<organism evidence="1 2">
    <name type="scientific">Hassallia byssoidea VB512170</name>
    <dbReference type="NCBI Taxonomy" id="1304833"/>
    <lineage>
        <taxon>Bacteria</taxon>
        <taxon>Bacillati</taxon>
        <taxon>Cyanobacteriota</taxon>
        <taxon>Cyanophyceae</taxon>
        <taxon>Nostocales</taxon>
        <taxon>Tolypothrichaceae</taxon>
        <taxon>Hassallia</taxon>
    </lineage>
</organism>
<protein>
    <submittedName>
        <fullName evidence="1">Uncharacterized protein</fullName>
    </submittedName>
</protein>